<dbReference type="Proteomes" id="UP001345827">
    <property type="component" value="Unassembled WGS sequence"/>
</dbReference>
<reference evidence="3 4" key="1">
    <citation type="submission" date="2023-06" db="EMBL/GenBank/DDBJ databases">
        <title>Black Yeasts Isolated from many extreme environments.</title>
        <authorList>
            <person name="Coleine C."/>
            <person name="Stajich J.E."/>
            <person name="Selbmann L."/>
        </authorList>
    </citation>
    <scope>NUCLEOTIDE SEQUENCE [LARGE SCALE GENOMIC DNA]</scope>
    <source>
        <strain evidence="3 4">CCFEE 5887</strain>
    </source>
</reference>
<dbReference type="AlphaFoldDB" id="A0AAV9PQZ4"/>
<evidence type="ECO:0000313" key="3">
    <source>
        <dbReference type="EMBL" id="KAK5527760.1"/>
    </source>
</evidence>
<dbReference type="InterPro" id="IPR036291">
    <property type="entry name" value="NAD(P)-bd_dom_sf"/>
</dbReference>
<dbReference type="PANTHER" id="PTHR43439:SF2">
    <property type="entry name" value="ENZYME, PUTATIVE (JCVI)-RELATED"/>
    <property type="match status" value="1"/>
</dbReference>
<organism evidence="3 4">
    <name type="scientific">Vermiconidia calcicola</name>
    <dbReference type="NCBI Taxonomy" id="1690605"/>
    <lineage>
        <taxon>Eukaryota</taxon>
        <taxon>Fungi</taxon>
        <taxon>Dikarya</taxon>
        <taxon>Ascomycota</taxon>
        <taxon>Pezizomycotina</taxon>
        <taxon>Dothideomycetes</taxon>
        <taxon>Dothideomycetidae</taxon>
        <taxon>Mycosphaerellales</taxon>
        <taxon>Extremaceae</taxon>
        <taxon>Vermiconidia</taxon>
    </lineage>
</organism>
<sequence>MGHESPVPELPITDCAVAQHQGYGESKHISEQFGTLQQRNSVFVLVSCVSTLKALGMIPATLPDVNWIPVDIIADIVVDIIHSPDAESPATFNLVNPKPVPWASLVPTVQSWFGTEKVTVAPLHEWITALRSVDMGDANAVKAAPATKIGDFFEAIARSNAHSPKYTTIMGPAISKTMAEVGPVNPGWMYIWLSQWNF</sequence>
<dbReference type="SUPFAM" id="SSF51735">
    <property type="entry name" value="NAD(P)-binding Rossmann-fold domains"/>
    <property type="match status" value="1"/>
</dbReference>
<keyword evidence="4" id="KW-1185">Reference proteome</keyword>
<dbReference type="EMBL" id="JAXLQG010000033">
    <property type="protein sequence ID" value="KAK5527760.1"/>
    <property type="molecule type" value="Genomic_DNA"/>
</dbReference>
<dbReference type="Gene3D" id="3.40.50.720">
    <property type="entry name" value="NAD(P)-binding Rossmann-like Domain"/>
    <property type="match status" value="1"/>
</dbReference>
<evidence type="ECO:0000313" key="4">
    <source>
        <dbReference type="Proteomes" id="UP001345827"/>
    </source>
</evidence>
<accession>A0AAV9PQZ4</accession>
<comment type="caution">
    <text evidence="3">The sequence shown here is derived from an EMBL/GenBank/DDBJ whole genome shotgun (WGS) entry which is preliminary data.</text>
</comment>
<dbReference type="PANTHER" id="PTHR43439">
    <property type="entry name" value="PHENYLACETATE-COENZYME A LIGASE"/>
    <property type="match status" value="1"/>
</dbReference>
<keyword evidence="2" id="KW-0597">Phosphoprotein</keyword>
<keyword evidence="1" id="KW-0596">Phosphopantetheine</keyword>
<protein>
    <recommendedName>
        <fullName evidence="5">Thioester reductase (TE) domain-containing protein</fullName>
    </recommendedName>
</protein>
<gene>
    <name evidence="3" type="ORF">LTR25_010891</name>
</gene>
<evidence type="ECO:0000256" key="1">
    <source>
        <dbReference type="ARBA" id="ARBA00022450"/>
    </source>
</evidence>
<evidence type="ECO:0008006" key="5">
    <source>
        <dbReference type="Google" id="ProtNLM"/>
    </source>
</evidence>
<dbReference type="InterPro" id="IPR051414">
    <property type="entry name" value="Adenylate-forming_Reductase"/>
</dbReference>
<name>A0AAV9PQZ4_9PEZI</name>
<evidence type="ECO:0000256" key="2">
    <source>
        <dbReference type="ARBA" id="ARBA00022553"/>
    </source>
</evidence>
<proteinExistence type="predicted"/>